<feature type="signal peptide" evidence="1">
    <location>
        <begin position="1"/>
        <end position="18"/>
    </location>
</feature>
<dbReference type="Proteomes" id="UP000215377">
    <property type="component" value="Unassembled WGS sequence"/>
</dbReference>
<dbReference type="Gene3D" id="3.40.50.1820">
    <property type="entry name" value="alpha/beta hydrolase"/>
    <property type="match status" value="1"/>
</dbReference>
<dbReference type="OrthoDB" id="9814760at2"/>
<evidence type="ECO:0000313" key="3">
    <source>
        <dbReference type="Proteomes" id="UP000215377"/>
    </source>
</evidence>
<protein>
    <recommendedName>
        <fullName evidence="4">Dienelactone hydrolase domain-containing protein</fullName>
    </recommendedName>
</protein>
<dbReference type="SUPFAM" id="SSF53474">
    <property type="entry name" value="alpha/beta-Hydrolases"/>
    <property type="match status" value="1"/>
</dbReference>
<keyword evidence="1" id="KW-0732">Signal</keyword>
<keyword evidence="3" id="KW-1185">Reference proteome</keyword>
<dbReference type="PIRSF" id="PIRSF031982">
    <property type="entry name" value="UCP031982_abhydr"/>
    <property type="match status" value="1"/>
</dbReference>
<dbReference type="RefSeq" id="WP_088650130.1">
    <property type="nucleotide sequence ID" value="NZ_AQQR01000004.1"/>
</dbReference>
<name>A0A225NMK6_9RHOB</name>
<dbReference type="AlphaFoldDB" id="A0A225NMK6"/>
<dbReference type="EMBL" id="AQQR01000004">
    <property type="protein sequence ID" value="OWU73419.1"/>
    <property type="molecule type" value="Genomic_DNA"/>
</dbReference>
<evidence type="ECO:0000256" key="1">
    <source>
        <dbReference type="SAM" id="SignalP"/>
    </source>
</evidence>
<evidence type="ECO:0000313" key="2">
    <source>
        <dbReference type="EMBL" id="OWU73419.1"/>
    </source>
</evidence>
<reference evidence="2 3" key="1">
    <citation type="submission" date="2013-04" db="EMBL/GenBank/DDBJ databases">
        <title>Oceanicola sp. 22II1-22F33 Genome Sequencing.</title>
        <authorList>
            <person name="Lai Q."/>
            <person name="Li G."/>
            <person name="Shao Z."/>
        </authorList>
    </citation>
    <scope>NUCLEOTIDE SEQUENCE [LARGE SCALE GENOMIC DNA]</scope>
    <source>
        <strain evidence="2 3">22II1-22F33</strain>
    </source>
</reference>
<dbReference type="InterPro" id="IPR029058">
    <property type="entry name" value="AB_hydrolase_fold"/>
</dbReference>
<feature type="chain" id="PRO_5012375310" description="Dienelactone hydrolase domain-containing protein" evidence="1">
    <location>
        <begin position="19"/>
        <end position="318"/>
    </location>
</feature>
<dbReference type="InterPro" id="IPR016986">
    <property type="entry name" value="UCP031982_abhydr"/>
</dbReference>
<evidence type="ECO:0008006" key="4">
    <source>
        <dbReference type="Google" id="ProtNLM"/>
    </source>
</evidence>
<comment type="caution">
    <text evidence="2">The sequence shown here is derived from an EMBL/GenBank/DDBJ whole genome shotgun (WGS) entry which is preliminary data.</text>
</comment>
<gene>
    <name evidence="2" type="ORF">ATO3_12110</name>
</gene>
<proteinExistence type="predicted"/>
<organism evidence="2 3">
    <name type="scientific">Marinibacterium profundimaris</name>
    <dbReference type="NCBI Taxonomy" id="1679460"/>
    <lineage>
        <taxon>Bacteria</taxon>
        <taxon>Pseudomonadati</taxon>
        <taxon>Pseudomonadota</taxon>
        <taxon>Alphaproteobacteria</taxon>
        <taxon>Rhodobacterales</taxon>
        <taxon>Paracoccaceae</taxon>
        <taxon>Marinibacterium</taxon>
    </lineage>
</organism>
<accession>A0A225NMK6</accession>
<sequence>MKFPLALVLALTALPCLADPAPGLAPLSDATNADRPLALSLWYPSAEEPSGSIGGNAVFQGVPAATGAVLPESQLSLVVVSHGGLRSAANSGAWLSAALAQAGFVVAEVNAPRPESAAAALDEIWQRPQDIRRAIDIVLGNDTWRGRIDADRIAVIGFALGGTAALSLAGAGMDAQGYMDSCSGGQAPDCGWLAAQGVSLTDTSPEGLARLSPDPRVTAAVALGPEYMASLDLAPMTAPALLIALGPEALAASAAAARSVTLPEASIYDGFAACTEAGPAILEEDGAGAICGTSAASREAVHQRLTEVIASFLTERVE</sequence>